<dbReference type="PANTHER" id="PTHR10540">
    <property type="entry name" value="EUKARYOTIC TRANSLATION INITIATION FACTOR 3 SUBUNIT F-RELATED"/>
    <property type="match status" value="1"/>
</dbReference>
<dbReference type="HAMAP" id="MF_03005">
    <property type="entry name" value="eIF3f"/>
    <property type="match status" value="1"/>
</dbReference>
<evidence type="ECO:0000313" key="6">
    <source>
        <dbReference type="EMBL" id="KAK7588201.1"/>
    </source>
</evidence>
<comment type="similarity">
    <text evidence="4">Belongs to the eIF-3 subunit F family.</text>
</comment>
<gene>
    <name evidence="6" type="ORF">V9T40_005446</name>
</gene>
<keyword evidence="7" id="KW-1185">Reference proteome</keyword>
<dbReference type="EMBL" id="JBBCAQ010000023">
    <property type="protein sequence ID" value="KAK7588201.1"/>
    <property type="molecule type" value="Genomic_DNA"/>
</dbReference>
<keyword evidence="2 4" id="KW-0396">Initiation factor</keyword>
<name>A0AAN9Y3L3_9HEMI</name>
<dbReference type="GO" id="GO:0033290">
    <property type="term" value="C:eukaryotic 48S preinitiation complex"/>
    <property type="evidence" value="ECO:0007669"/>
    <property type="project" value="UniProtKB-UniRule"/>
</dbReference>
<dbReference type="GO" id="GO:0001732">
    <property type="term" value="P:formation of cytoplasmic translation initiation complex"/>
    <property type="evidence" value="ECO:0007669"/>
    <property type="project" value="UniProtKB-UniRule"/>
</dbReference>
<comment type="subcellular location">
    <subcellularLocation>
        <location evidence="4">Cytoplasm</location>
    </subcellularLocation>
</comment>
<dbReference type="InterPro" id="IPR037518">
    <property type="entry name" value="MPN"/>
</dbReference>
<keyword evidence="3 4" id="KW-0648">Protein biosynthesis</keyword>
<evidence type="ECO:0000313" key="7">
    <source>
        <dbReference type="Proteomes" id="UP001367676"/>
    </source>
</evidence>
<evidence type="ECO:0000259" key="5">
    <source>
        <dbReference type="PROSITE" id="PS50249"/>
    </source>
</evidence>
<dbReference type="Pfam" id="PF13012">
    <property type="entry name" value="MitMem_reg"/>
    <property type="match status" value="1"/>
</dbReference>
<dbReference type="GO" id="GO:0071541">
    <property type="term" value="C:eukaryotic translation initiation factor 3 complex, eIF3m"/>
    <property type="evidence" value="ECO:0007669"/>
    <property type="project" value="TreeGrafter"/>
</dbReference>
<evidence type="ECO:0000256" key="2">
    <source>
        <dbReference type="ARBA" id="ARBA00022540"/>
    </source>
</evidence>
<dbReference type="PROSITE" id="PS50249">
    <property type="entry name" value="MPN"/>
    <property type="match status" value="1"/>
</dbReference>
<dbReference type="Proteomes" id="UP001367676">
    <property type="component" value="Unassembled WGS sequence"/>
</dbReference>
<accession>A0AAN9Y3L3</accession>
<evidence type="ECO:0000256" key="4">
    <source>
        <dbReference type="HAMAP-Rule" id="MF_03005"/>
    </source>
</evidence>
<dbReference type="InterPro" id="IPR024969">
    <property type="entry name" value="EIF3F/CSN6-like_C"/>
</dbReference>
<dbReference type="CDD" id="cd08064">
    <property type="entry name" value="MPN_eIF3f"/>
    <property type="match status" value="1"/>
</dbReference>
<reference evidence="6 7" key="1">
    <citation type="submission" date="2024-03" db="EMBL/GenBank/DDBJ databases">
        <title>Adaptation during the transition from Ophiocordyceps entomopathogen to insect associate is accompanied by gene loss and intensified selection.</title>
        <authorList>
            <person name="Ward C.M."/>
            <person name="Onetto C.A."/>
            <person name="Borneman A.R."/>
        </authorList>
    </citation>
    <scope>NUCLEOTIDE SEQUENCE [LARGE SCALE GENOMIC DNA]</scope>
    <source>
        <strain evidence="6">AWRI1</strain>
        <tissue evidence="6">Single Adult Female</tissue>
    </source>
</reference>
<keyword evidence="1 4" id="KW-0963">Cytoplasm</keyword>
<evidence type="ECO:0000256" key="3">
    <source>
        <dbReference type="ARBA" id="ARBA00022917"/>
    </source>
</evidence>
<dbReference type="GO" id="GO:0016282">
    <property type="term" value="C:eukaryotic 43S preinitiation complex"/>
    <property type="evidence" value="ECO:0007669"/>
    <property type="project" value="UniProtKB-UniRule"/>
</dbReference>
<dbReference type="GO" id="GO:0031369">
    <property type="term" value="F:translation initiation factor binding"/>
    <property type="evidence" value="ECO:0007669"/>
    <property type="project" value="InterPro"/>
</dbReference>
<sequence length="275" mass="30699">MALNLTLKVHPVVLFQIVDAFERRNARAYRVIGTLLGSVEKGVVEATNCFCVPHKEHEDIVEAELVYAKDMYEMNQQVNKQEIIVGWWATGDTVTSHSSVIHEYYSRECPNPVHMTLDTTLQGAHLGLKAFINVSVGVPGGKQGSCFTPIPVEVICYEPEVVSLRLCQKTISLNQKCVEPTDDLQRIVEAAENLKGLIDGVLSYVEDVIMGKREADNEIGRALLSMVHSVPKMSSEQFQNMFNTNVKDLLMVLSLAQLVHTQLQLNEKLTFLSTI</sequence>
<dbReference type="Pfam" id="PF01398">
    <property type="entry name" value="JAB"/>
    <property type="match status" value="1"/>
</dbReference>
<dbReference type="PANTHER" id="PTHR10540:SF6">
    <property type="entry name" value="EUKARYOTIC TRANSLATION INITIATION FACTOR 3 SUBUNIT F"/>
    <property type="match status" value="1"/>
</dbReference>
<dbReference type="GO" id="GO:0003743">
    <property type="term" value="F:translation initiation factor activity"/>
    <property type="evidence" value="ECO:0007669"/>
    <property type="project" value="UniProtKB-UniRule"/>
</dbReference>
<evidence type="ECO:0000256" key="1">
    <source>
        <dbReference type="ARBA" id="ARBA00022490"/>
    </source>
</evidence>
<dbReference type="Gene3D" id="3.40.140.10">
    <property type="entry name" value="Cytidine Deaminase, domain 2"/>
    <property type="match status" value="1"/>
</dbReference>
<comment type="subunit">
    <text evidence="4">Component of the eukaryotic translation initiation factor 3 (eIF-3) complex.</text>
</comment>
<protein>
    <recommendedName>
        <fullName evidence="4">Eukaryotic translation initiation factor 3 subunit F</fullName>
        <shortName evidence="4">eIF3f</shortName>
    </recommendedName>
    <alternativeName>
        <fullName evidence="4">Eukaryotic translation initiation factor 3 subunit 5</fullName>
    </alternativeName>
</protein>
<feature type="domain" description="MPN" evidence="5">
    <location>
        <begin position="7"/>
        <end position="137"/>
    </location>
</feature>
<comment type="caution">
    <text evidence="6">The sequence shown here is derived from an EMBL/GenBank/DDBJ whole genome shotgun (WGS) entry which is preliminary data.</text>
</comment>
<dbReference type="InterPro" id="IPR027531">
    <property type="entry name" value="eIF3f"/>
</dbReference>
<dbReference type="AlphaFoldDB" id="A0AAN9Y3L3"/>
<organism evidence="6 7">
    <name type="scientific">Parthenolecanium corni</name>
    <dbReference type="NCBI Taxonomy" id="536013"/>
    <lineage>
        <taxon>Eukaryota</taxon>
        <taxon>Metazoa</taxon>
        <taxon>Ecdysozoa</taxon>
        <taxon>Arthropoda</taxon>
        <taxon>Hexapoda</taxon>
        <taxon>Insecta</taxon>
        <taxon>Pterygota</taxon>
        <taxon>Neoptera</taxon>
        <taxon>Paraneoptera</taxon>
        <taxon>Hemiptera</taxon>
        <taxon>Sternorrhyncha</taxon>
        <taxon>Coccoidea</taxon>
        <taxon>Coccidae</taxon>
        <taxon>Parthenolecanium</taxon>
    </lineage>
</organism>
<dbReference type="SMART" id="SM00232">
    <property type="entry name" value="JAB_MPN"/>
    <property type="match status" value="1"/>
</dbReference>
<dbReference type="GO" id="GO:0008237">
    <property type="term" value="F:metallopeptidase activity"/>
    <property type="evidence" value="ECO:0007669"/>
    <property type="project" value="InterPro"/>
</dbReference>
<proteinExistence type="inferred from homology"/>
<comment type="function">
    <text evidence="4">Component of the eukaryotic translation initiation factor 3 (eIF-3) complex, which is involved in protein synthesis of a specialized repertoire of mRNAs and, together with other initiation factors, stimulates binding of mRNA and methionyl-tRNAi to the 40S ribosome. The eIF-3 complex specifically targets and initiates translation of a subset of mRNAs involved in cell proliferation.</text>
</comment>
<dbReference type="InterPro" id="IPR000555">
    <property type="entry name" value="JAMM/MPN+_dom"/>
</dbReference>